<dbReference type="RefSeq" id="WP_163053336.1">
    <property type="nucleotide sequence ID" value="NZ_JAAGLI010000112.1"/>
</dbReference>
<reference evidence="2 3" key="1">
    <citation type="submission" date="2020-01" db="EMBL/GenBank/DDBJ databases">
        <title>Insect and environment-associated Actinomycetes.</title>
        <authorList>
            <person name="Currrie C."/>
            <person name="Chevrette M."/>
            <person name="Carlson C."/>
            <person name="Stubbendieck R."/>
            <person name="Wendt-Pienkowski E."/>
        </authorList>
    </citation>
    <scope>NUCLEOTIDE SEQUENCE [LARGE SCALE GENOMIC DNA]</scope>
    <source>
        <strain evidence="2 3">SID10258</strain>
    </source>
</reference>
<dbReference type="AlphaFoldDB" id="A0A6L9Q957"/>
<feature type="transmembrane region" description="Helical" evidence="1">
    <location>
        <begin position="217"/>
        <end position="238"/>
    </location>
</feature>
<keyword evidence="1" id="KW-0472">Membrane</keyword>
<evidence type="ECO:0000256" key="1">
    <source>
        <dbReference type="SAM" id="Phobius"/>
    </source>
</evidence>
<evidence type="ECO:0000313" key="2">
    <source>
        <dbReference type="EMBL" id="NEA21725.1"/>
    </source>
</evidence>
<evidence type="ECO:0000313" key="3">
    <source>
        <dbReference type="Proteomes" id="UP000475532"/>
    </source>
</evidence>
<accession>A0A6L9Q957</accession>
<dbReference type="Proteomes" id="UP000475532">
    <property type="component" value="Unassembled WGS sequence"/>
</dbReference>
<organism evidence="2 3">
    <name type="scientific">Actinomadura bangladeshensis</name>
    <dbReference type="NCBI Taxonomy" id="453573"/>
    <lineage>
        <taxon>Bacteria</taxon>
        <taxon>Bacillati</taxon>
        <taxon>Actinomycetota</taxon>
        <taxon>Actinomycetes</taxon>
        <taxon>Streptosporangiales</taxon>
        <taxon>Thermomonosporaceae</taxon>
        <taxon>Actinomadura</taxon>
    </lineage>
</organism>
<comment type="caution">
    <text evidence="2">The sequence shown here is derived from an EMBL/GenBank/DDBJ whole genome shotgun (WGS) entry which is preliminary data.</text>
</comment>
<sequence>MDGIRDRWAAFRASPYLPATILLFILSIAAGLFAGSYSYAMANPEPRHLPLAVTGQGDSAAFLHALDQRLKSSLDVRRYDTYAEVREAVEEQRAFAIVALQGQSVTLDIAAASGASVARLLAQAAPAAGTAAGVPVQVRDIKPLQPTDPQGLAIFYISLAAVIVGFVGAIQLNVHADLAPVPRIAFTAAYAMLGGFTICAVVDHLLGVLDLPFTESWAISSLTMFTTGMVFTMFNALFGRWAMIPTWGLMVVIGNPSSGGAVSWPLLPSPLGLVGRWLPPGASVNAQHTAIYYHDHQQPQPFLTLAAWAVTGTAVFLAWHHRHPPP</sequence>
<feature type="transmembrane region" description="Helical" evidence="1">
    <location>
        <begin position="153"/>
        <end position="172"/>
    </location>
</feature>
<keyword evidence="1" id="KW-1133">Transmembrane helix</keyword>
<feature type="transmembrane region" description="Helical" evidence="1">
    <location>
        <begin position="184"/>
        <end position="205"/>
    </location>
</feature>
<keyword evidence="1" id="KW-0812">Transmembrane</keyword>
<feature type="transmembrane region" description="Helical" evidence="1">
    <location>
        <begin position="302"/>
        <end position="319"/>
    </location>
</feature>
<protein>
    <submittedName>
        <fullName evidence="2">ABC transporter permease</fullName>
    </submittedName>
</protein>
<name>A0A6L9Q957_9ACTN</name>
<dbReference type="EMBL" id="JAAGLI010000112">
    <property type="protein sequence ID" value="NEA21725.1"/>
    <property type="molecule type" value="Genomic_DNA"/>
</dbReference>
<proteinExistence type="predicted"/>
<feature type="transmembrane region" description="Helical" evidence="1">
    <location>
        <begin position="21"/>
        <end position="40"/>
    </location>
</feature>
<feature type="transmembrane region" description="Helical" evidence="1">
    <location>
        <begin position="247"/>
        <end position="267"/>
    </location>
</feature>
<gene>
    <name evidence="2" type="ORF">G3I70_04325</name>
</gene>